<accession>A0ACC2H7L5</accession>
<evidence type="ECO:0000313" key="2">
    <source>
        <dbReference type="Proteomes" id="UP001157502"/>
    </source>
</evidence>
<comment type="caution">
    <text evidence="1">The sequence shown here is derived from an EMBL/GenBank/DDBJ whole genome shotgun (WGS) entry which is preliminary data.</text>
</comment>
<keyword evidence="2" id="KW-1185">Reference proteome</keyword>
<name>A0ACC2H7L5_DALPE</name>
<dbReference type="Proteomes" id="UP001157502">
    <property type="component" value="Chromosome 5"/>
</dbReference>
<evidence type="ECO:0000313" key="1">
    <source>
        <dbReference type="EMBL" id="KAJ8011745.1"/>
    </source>
</evidence>
<proteinExistence type="predicted"/>
<sequence length="160" mass="18582">MLVEVEAVLNSRPLSYVDSDALEPQPLTPSHFLVGKRLTSLAPKSMFPPSQATNVSREDMSRRWRYRQRLMTTFWNRWRKDYLLDLKSAHKCDLPTPTVLRVGDVILIGEDNTPRQTWKMARITELFPGRDGLVRSCRVRTSTESLLKRPVQLIYPLEID</sequence>
<protein>
    <submittedName>
        <fullName evidence="1">Uncharacterized protein</fullName>
    </submittedName>
</protein>
<gene>
    <name evidence="1" type="ORF">DPEC_G00061450</name>
</gene>
<reference evidence="1" key="1">
    <citation type="submission" date="2021-05" db="EMBL/GenBank/DDBJ databases">
        <authorList>
            <person name="Pan Q."/>
            <person name="Jouanno E."/>
            <person name="Zahm M."/>
            <person name="Klopp C."/>
            <person name="Cabau C."/>
            <person name="Louis A."/>
            <person name="Berthelot C."/>
            <person name="Parey E."/>
            <person name="Roest Crollius H."/>
            <person name="Montfort J."/>
            <person name="Robinson-Rechavi M."/>
            <person name="Bouchez O."/>
            <person name="Lampietro C."/>
            <person name="Lopez Roques C."/>
            <person name="Donnadieu C."/>
            <person name="Postlethwait J."/>
            <person name="Bobe J."/>
            <person name="Dillon D."/>
            <person name="Chandos A."/>
            <person name="von Hippel F."/>
            <person name="Guiguen Y."/>
        </authorList>
    </citation>
    <scope>NUCLEOTIDE SEQUENCE</scope>
    <source>
        <strain evidence="1">YG-Jan2019</strain>
    </source>
</reference>
<dbReference type="EMBL" id="CM055732">
    <property type="protein sequence ID" value="KAJ8011745.1"/>
    <property type="molecule type" value="Genomic_DNA"/>
</dbReference>
<organism evidence="1 2">
    <name type="scientific">Dallia pectoralis</name>
    <name type="common">Alaska blackfish</name>
    <dbReference type="NCBI Taxonomy" id="75939"/>
    <lineage>
        <taxon>Eukaryota</taxon>
        <taxon>Metazoa</taxon>
        <taxon>Chordata</taxon>
        <taxon>Craniata</taxon>
        <taxon>Vertebrata</taxon>
        <taxon>Euteleostomi</taxon>
        <taxon>Actinopterygii</taxon>
        <taxon>Neopterygii</taxon>
        <taxon>Teleostei</taxon>
        <taxon>Protacanthopterygii</taxon>
        <taxon>Esociformes</taxon>
        <taxon>Umbridae</taxon>
        <taxon>Dallia</taxon>
    </lineage>
</organism>